<comment type="caution">
    <text evidence="1">The sequence shown here is derived from an EMBL/GenBank/DDBJ whole genome shotgun (WGS) entry which is preliminary data.</text>
</comment>
<proteinExistence type="predicted"/>
<protein>
    <submittedName>
        <fullName evidence="1">Uncharacterized protein</fullName>
    </submittedName>
</protein>
<dbReference type="AlphaFoldDB" id="A0AAV3NWD3"/>
<keyword evidence="2" id="KW-1185">Reference proteome</keyword>
<dbReference type="EMBL" id="BAABME010030592">
    <property type="protein sequence ID" value="GAA0142038.1"/>
    <property type="molecule type" value="Genomic_DNA"/>
</dbReference>
<name>A0AAV3NWD3_LITER</name>
<dbReference type="Proteomes" id="UP001454036">
    <property type="component" value="Unassembled WGS sequence"/>
</dbReference>
<accession>A0AAV3NWD3</accession>
<evidence type="ECO:0000313" key="1">
    <source>
        <dbReference type="EMBL" id="GAA0142038.1"/>
    </source>
</evidence>
<evidence type="ECO:0000313" key="2">
    <source>
        <dbReference type="Proteomes" id="UP001454036"/>
    </source>
</evidence>
<reference evidence="1 2" key="1">
    <citation type="submission" date="2024-01" db="EMBL/GenBank/DDBJ databases">
        <title>The complete chloroplast genome sequence of Lithospermum erythrorhizon: insights into the phylogenetic relationship among Boraginaceae species and the maternal lineages of purple gromwells.</title>
        <authorList>
            <person name="Okada T."/>
            <person name="Watanabe K."/>
        </authorList>
    </citation>
    <scope>NUCLEOTIDE SEQUENCE [LARGE SCALE GENOMIC DNA]</scope>
</reference>
<gene>
    <name evidence="1" type="ORF">LIER_42698</name>
</gene>
<sequence>MPLFTSCSTSLTAVLLYLGEYRAPEEWNRELSWILGKGMGKTCKSKLRRLCMAAAAYYIWIARNKLLFDRNRKRTKWCKLYKKYKR</sequence>
<organism evidence="1 2">
    <name type="scientific">Lithospermum erythrorhizon</name>
    <name type="common">Purple gromwell</name>
    <name type="synonym">Lithospermum officinale var. erythrorhizon</name>
    <dbReference type="NCBI Taxonomy" id="34254"/>
    <lineage>
        <taxon>Eukaryota</taxon>
        <taxon>Viridiplantae</taxon>
        <taxon>Streptophyta</taxon>
        <taxon>Embryophyta</taxon>
        <taxon>Tracheophyta</taxon>
        <taxon>Spermatophyta</taxon>
        <taxon>Magnoliopsida</taxon>
        <taxon>eudicotyledons</taxon>
        <taxon>Gunneridae</taxon>
        <taxon>Pentapetalae</taxon>
        <taxon>asterids</taxon>
        <taxon>lamiids</taxon>
        <taxon>Boraginales</taxon>
        <taxon>Boraginaceae</taxon>
        <taxon>Boraginoideae</taxon>
        <taxon>Lithospermeae</taxon>
        <taxon>Lithospermum</taxon>
    </lineage>
</organism>